<keyword evidence="3" id="KW-1185">Reference proteome</keyword>
<proteinExistence type="predicted"/>
<sequence>MITKRRLALSAAAAMLAVPAVSVIGAQPAAAACNFISDPLQHSSVTDVSRSGGTVSGSGTIRVWARMNCGATVQFKLQRKVCGFWGCNWQNVRSTGAKAIPDTRGDHTYPLSGACHSGTHSYRMNYRVVWAKFVGDAIESSVDEGSSRTVKFSC</sequence>
<dbReference type="Proteomes" id="UP000676967">
    <property type="component" value="Chromosome"/>
</dbReference>
<evidence type="ECO:0000313" key="3">
    <source>
        <dbReference type="Proteomes" id="UP000676967"/>
    </source>
</evidence>
<dbReference type="PROSITE" id="PS51318">
    <property type="entry name" value="TAT"/>
    <property type="match status" value="1"/>
</dbReference>
<dbReference type="InterPro" id="IPR006311">
    <property type="entry name" value="TAT_signal"/>
</dbReference>
<reference evidence="2 3" key="1">
    <citation type="submission" date="2020-08" db="EMBL/GenBank/DDBJ databases">
        <title>Whole genome shotgun sequence of Actinoplanes ianthinogenes NBRC 13996.</title>
        <authorList>
            <person name="Komaki H."/>
            <person name="Tamura T."/>
        </authorList>
    </citation>
    <scope>NUCLEOTIDE SEQUENCE [LARGE SCALE GENOMIC DNA]</scope>
    <source>
        <strain evidence="2 3">NBRC 13996</strain>
    </source>
</reference>
<evidence type="ECO:0008006" key="4">
    <source>
        <dbReference type="Google" id="ProtNLM"/>
    </source>
</evidence>
<keyword evidence="1" id="KW-0732">Signal</keyword>
<gene>
    <name evidence="2" type="ORF">Aiant_85680</name>
</gene>
<evidence type="ECO:0000256" key="1">
    <source>
        <dbReference type="SAM" id="SignalP"/>
    </source>
</evidence>
<name>A0ABM7M8C2_9ACTN</name>
<feature type="chain" id="PRO_5046215511" description="Secreted protein" evidence="1">
    <location>
        <begin position="32"/>
        <end position="154"/>
    </location>
</feature>
<organism evidence="2 3">
    <name type="scientific">Actinoplanes ianthinogenes</name>
    <dbReference type="NCBI Taxonomy" id="122358"/>
    <lineage>
        <taxon>Bacteria</taxon>
        <taxon>Bacillati</taxon>
        <taxon>Actinomycetota</taxon>
        <taxon>Actinomycetes</taxon>
        <taxon>Micromonosporales</taxon>
        <taxon>Micromonosporaceae</taxon>
        <taxon>Actinoplanes</taxon>
    </lineage>
</organism>
<accession>A0ABM7M8C2</accession>
<evidence type="ECO:0000313" key="2">
    <source>
        <dbReference type="EMBL" id="BCJ47911.1"/>
    </source>
</evidence>
<dbReference type="PROSITE" id="PS51257">
    <property type="entry name" value="PROKAR_LIPOPROTEIN"/>
    <property type="match status" value="1"/>
</dbReference>
<protein>
    <recommendedName>
        <fullName evidence="4">Secreted protein</fullName>
    </recommendedName>
</protein>
<dbReference type="EMBL" id="AP023356">
    <property type="protein sequence ID" value="BCJ47911.1"/>
    <property type="molecule type" value="Genomic_DNA"/>
</dbReference>
<feature type="signal peptide" evidence="1">
    <location>
        <begin position="1"/>
        <end position="31"/>
    </location>
</feature>